<dbReference type="GO" id="GO:0006352">
    <property type="term" value="P:DNA-templated transcription initiation"/>
    <property type="evidence" value="ECO:0007669"/>
    <property type="project" value="InterPro"/>
</dbReference>
<feature type="domain" description="RNA polymerase sigma-70 region 4" evidence="8">
    <location>
        <begin position="123"/>
        <end position="170"/>
    </location>
</feature>
<feature type="transmembrane region" description="Helical" evidence="6">
    <location>
        <begin position="173"/>
        <end position="192"/>
    </location>
</feature>
<feature type="domain" description="RNA polymerase sigma-70 region 2" evidence="7">
    <location>
        <begin position="27"/>
        <end position="92"/>
    </location>
</feature>
<dbReference type="GO" id="GO:0003677">
    <property type="term" value="F:DNA binding"/>
    <property type="evidence" value="ECO:0007669"/>
    <property type="project" value="UniProtKB-KW"/>
</dbReference>
<keyword evidence="6" id="KW-0812">Transmembrane</keyword>
<dbReference type="EMBL" id="FLUN01000001">
    <property type="protein sequence ID" value="SBV98312.1"/>
    <property type="molecule type" value="Genomic_DNA"/>
</dbReference>
<dbReference type="SUPFAM" id="SSF88659">
    <property type="entry name" value="Sigma3 and sigma4 domains of RNA polymerase sigma factors"/>
    <property type="match status" value="1"/>
</dbReference>
<keyword evidence="4" id="KW-0238">DNA-binding</keyword>
<dbReference type="Pfam" id="PF04545">
    <property type="entry name" value="Sigma70_r4"/>
    <property type="match status" value="1"/>
</dbReference>
<evidence type="ECO:0000256" key="6">
    <source>
        <dbReference type="SAM" id="Phobius"/>
    </source>
</evidence>
<dbReference type="Pfam" id="PF04542">
    <property type="entry name" value="Sigma70_r2"/>
    <property type="match status" value="1"/>
</dbReference>
<evidence type="ECO:0000256" key="5">
    <source>
        <dbReference type="ARBA" id="ARBA00023163"/>
    </source>
</evidence>
<evidence type="ECO:0000256" key="1">
    <source>
        <dbReference type="ARBA" id="ARBA00010641"/>
    </source>
</evidence>
<dbReference type="InterPro" id="IPR014284">
    <property type="entry name" value="RNA_pol_sigma-70_dom"/>
</dbReference>
<proteinExistence type="inferred from homology"/>
<evidence type="ECO:0000256" key="3">
    <source>
        <dbReference type="ARBA" id="ARBA00023082"/>
    </source>
</evidence>
<evidence type="ECO:0000256" key="4">
    <source>
        <dbReference type="ARBA" id="ARBA00023125"/>
    </source>
</evidence>
<keyword evidence="5" id="KW-0804">Transcription</keyword>
<dbReference type="AlphaFoldDB" id="A0A212JFU0"/>
<dbReference type="PANTHER" id="PTHR43133:SF46">
    <property type="entry name" value="RNA POLYMERASE SIGMA-70 FACTOR ECF SUBFAMILY"/>
    <property type="match status" value="1"/>
</dbReference>
<dbReference type="InterPro" id="IPR007627">
    <property type="entry name" value="RNA_pol_sigma70_r2"/>
</dbReference>
<dbReference type="InterPro" id="IPR039425">
    <property type="entry name" value="RNA_pol_sigma-70-like"/>
</dbReference>
<dbReference type="PANTHER" id="PTHR43133">
    <property type="entry name" value="RNA POLYMERASE ECF-TYPE SIGMA FACTO"/>
    <property type="match status" value="1"/>
</dbReference>
<dbReference type="SUPFAM" id="SSF88946">
    <property type="entry name" value="Sigma2 domain of RNA polymerase sigma factors"/>
    <property type="match status" value="1"/>
</dbReference>
<keyword evidence="6" id="KW-0472">Membrane</keyword>
<keyword evidence="3" id="KW-0731">Sigma factor</keyword>
<dbReference type="Gene3D" id="1.10.1740.10">
    <property type="match status" value="1"/>
</dbReference>
<dbReference type="InterPro" id="IPR013324">
    <property type="entry name" value="RNA_pol_sigma_r3/r4-like"/>
</dbReference>
<accession>A0A212JFU0</accession>
<comment type="similarity">
    <text evidence="1">Belongs to the sigma-70 factor family. ECF subfamily.</text>
</comment>
<protein>
    <submittedName>
        <fullName evidence="9">Uncharacterized protein</fullName>
    </submittedName>
</protein>
<evidence type="ECO:0000259" key="8">
    <source>
        <dbReference type="Pfam" id="PF04545"/>
    </source>
</evidence>
<evidence type="ECO:0000259" key="7">
    <source>
        <dbReference type="Pfam" id="PF04542"/>
    </source>
</evidence>
<dbReference type="GO" id="GO:0016987">
    <property type="term" value="F:sigma factor activity"/>
    <property type="evidence" value="ECO:0007669"/>
    <property type="project" value="UniProtKB-KW"/>
</dbReference>
<organism evidence="9">
    <name type="scientific">uncultured Eubacteriales bacterium</name>
    <dbReference type="NCBI Taxonomy" id="172733"/>
    <lineage>
        <taxon>Bacteria</taxon>
        <taxon>Bacillati</taxon>
        <taxon>Bacillota</taxon>
        <taxon>Clostridia</taxon>
        <taxon>Eubacteriales</taxon>
        <taxon>environmental samples</taxon>
    </lineage>
</organism>
<sequence>MMQQAKVINTIFSKMRISRSEALTELHNSYFRTIYGVALSVCKDQDQSYDIVQNVMLRLQTLPNEKLPVSGELTWLYTVTKNEALQEMRRHKGELPLDESFDTPSAYTEIDEFVDMDHFFAIISDLNERQKEIITLKLVGDMTFREIAQQLHMKAGTVRWSYSTAIMKLRTKMGISMALSVILGLCFAGKLYGDLHPDGMVGISSVPTASAAAIMLAIAFLLSLVPLCHYSLKAFKTRAANKNG</sequence>
<gene>
    <name evidence="9" type="ORF">KL86CLO1_11025</name>
</gene>
<dbReference type="InterPro" id="IPR036388">
    <property type="entry name" value="WH-like_DNA-bd_sf"/>
</dbReference>
<name>A0A212JFU0_9FIRM</name>
<feature type="transmembrane region" description="Helical" evidence="6">
    <location>
        <begin position="212"/>
        <end position="232"/>
    </location>
</feature>
<evidence type="ECO:0000256" key="2">
    <source>
        <dbReference type="ARBA" id="ARBA00023015"/>
    </source>
</evidence>
<dbReference type="NCBIfam" id="TIGR02937">
    <property type="entry name" value="sigma70-ECF"/>
    <property type="match status" value="1"/>
</dbReference>
<evidence type="ECO:0000313" key="9">
    <source>
        <dbReference type="EMBL" id="SBV98312.1"/>
    </source>
</evidence>
<keyword evidence="2" id="KW-0805">Transcription regulation</keyword>
<dbReference type="CDD" id="cd06171">
    <property type="entry name" value="Sigma70_r4"/>
    <property type="match status" value="1"/>
</dbReference>
<keyword evidence="6" id="KW-1133">Transmembrane helix</keyword>
<reference evidence="9" key="1">
    <citation type="submission" date="2016-04" db="EMBL/GenBank/DDBJ databases">
        <authorList>
            <person name="Evans L.H."/>
            <person name="Alamgir A."/>
            <person name="Owens N."/>
            <person name="Weber N.D."/>
            <person name="Virtaneva K."/>
            <person name="Barbian K."/>
            <person name="Babar A."/>
            <person name="Rosenke K."/>
        </authorList>
    </citation>
    <scope>NUCLEOTIDE SEQUENCE</scope>
    <source>
        <strain evidence="9">86</strain>
    </source>
</reference>
<dbReference type="InterPro" id="IPR013325">
    <property type="entry name" value="RNA_pol_sigma_r2"/>
</dbReference>
<dbReference type="Gene3D" id="1.10.10.10">
    <property type="entry name" value="Winged helix-like DNA-binding domain superfamily/Winged helix DNA-binding domain"/>
    <property type="match status" value="1"/>
</dbReference>
<dbReference type="InterPro" id="IPR007630">
    <property type="entry name" value="RNA_pol_sigma70_r4"/>
</dbReference>